<keyword evidence="3" id="KW-1185">Reference proteome</keyword>
<dbReference type="AlphaFoldDB" id="A0AAP0QRG1"/>
<dbReference type="EMBL" id="JBCGBO010000004">
    <property type="protein sequence ID" value="KAK9209697.1"/>
    <property type="molecule type" value="Genomic_DNA"/>
</dbReference>
<organism evidence="2 3">
    <name type="scientific">Citrus x changshan-huyou</name>
    <dbReference type="NCBI Taxonomy" id="2935761"/>
    <lineage>
        <taxon>Eukaryota</taxon>
        <taxon>Viridiplantae</taxon>
        <taxon>Streptophyta</taxon>
        <taxon>Embryophyta</taxon>
        <taxon>Tracheophyta</taxon>
        <taxon>Spermatophyta</taxon>
        <taxon>Magnoliopsida</taxon>
        <taxon>eudicotyledons</taxon>
        <taxon>Gunneridae</taxon>
        <taxon>Pentapetalae</taxon>
        <taxon>rosids</taxon>
        <taxon>malvids</taxon>
        <taxon>Sapindales</taxon>
        <taxon>Rutaceae</taxon>
        <taxon>Aurantioideae</taxon>
        <taxon>Citrus</taxon>
    </lineage>
</organism>
<accession>A0AAP0QRG1</accession>
<comment type="caution">
    <text evidence="2">The sequence shown here is derived from an EMBL/GenBank/DDBJ whole genome shotgun (WGS) entry which is preliminary data.</text>
</comment>
<evidence type="ECO:0000259" key="1">
    <source>
        <dbReference type="Pfam" id="PF24560"/>
    </source>
</evidence>
<evidence type="ECO:0000313" key="3">
    <source>
        <dbReference type="Proteomes" id="UP001428341"/>
    </source>
</evidence>
<dbReference type="Pfam" id="PF24560">
    <property type="entry name" value="zf-C2H2_OTU1_C"/>
    <property type="match status" value="1"/>
</dbReference>
<name>A0AAP0QRG1_9ROSI</name>
<reference evidence="2 3" key="1">
    <citation type="submission" date="2024-05" db="EMBL/GenBank/DDBJ databases">
        <title>Haplotype-resolved chromosome-level genome assembly of Huyou (Citrus changshanensis).</title>
        <authorList>
            <person name="Miao C."/>
            <person name="Chen W."/>
            <person name="Wu Y."/>
            <person name="Wang L."/>
            <person name="Zhao S."/>
            <person name="Grierson D."/>
            <person name="Xu C."/>
            <person name="Chen K."/>
        </authorList>
    </citation>
    <scope>NUCLEOTIDE SEQUENCE [LARGE SCALE GENOMIC DNA]</scope>
    <source>
        <strain evidence="2">01-14</strain>
        <tissue evidence="2">Leaf</tissue>
    </source>
</reference>
<dbReference type="Proteomes" id="UP001428341">
    <property type="component" value="Unassembled WGS sequence"/>
</dbReference>
<protein>
    <recommendedName>
        <fullName evidence="1">OTU1-like C-terminal C2H2-type zinc finger domain-containing protein</fullName>
    </recommendedName>
</protein>
<gene>
    <name evidence="2" type="ORF">WN944_002065</name>
</gene>
<feature type="domain" description="OTU1-like C-terminal C2H2-type zinc finger" evidence="1">
    <location>
        <begin position="102"/>
        <end position="119"/>
    </location>
</feature>
<dbReference type="InterPro" id="IPR057766">
    <property type="entry name" value="Znf-C2H2_OTU1-like_C"/>
</dbReference>
<sequence length="130" mass="14812">MDVKLQHMIFRPHDVICMAKKRSILKELCSSATGFIMMLSLLDFCMLYLQISPFDGAPEDFDQTIFPVQKGRTIGPAEDLALKLVKEQQRWYSRKKTYTDTANFSLRCGVCQIGVIGQKVILSTLFLNSK</sequence>
<proteinExistence type="predicted"/>
<evidence type="ECO:0000313" key="2">
    <source>
        <dbReference type="EMBL" id="KAK9209697.1"/>
    </source>
</evidence>